<reference evidence="20" key="2">
    <citation type="journal article" date="2021" name="World Allergy Organ. J.">
        <title>Chromosome-level assembly of Dermatophagoides farinae genome and transcriptome reveals two novel allergens Der f 37 and Der f 39.</title>
        <authorList>
            <person name="Chen J."/>
            <person name="Cai Z."/>
            <person name="Fan D."/>
            <person name="Hu J."/>
            <person name="Hou Y."/>
            <person name="He Y."/>
            <person name="Zhang Z."/>
            <person name="Zhao Z."/>
            <person name="Gao P."/>
            <person name="Hu W."/>
            <person name="Sun J."/>
            <person name="Li J."/>
            <person name="Ji K."/>
        </authorList>
    </citation>
    <scope>NUCLEOTIDE SEQUENCE</scope>
    <source>
        <strain evidence="20">JKM2019</strain>
    </source>
</reference>
<feature type="region of interest" description="Disordered" evidence="16">
    <location>
        <begin position="30"/>
        <end position="49"/>
    </location>
</feature>
<feature type="compositionally biased region" description="Polar residues" evidence="16">
    <location>
        <begin position="891"/>
        <end position="910"/>
    </location>
</feature>
<feature type="compositionally biased region" description="Polar residues" evidence="16">
    <location>
        <begin position="859"/>
        <end position="873"/>
    </location>
</feature>
<dbReference type="GO" id="GO:0007189">
    <property type="term" value="P:adenylate cyclase-activating G protein-coupled receptor signaling pathway"/>
    <property type="evidence" value="ECO:0007669"/>
    <property type="project" value="TreeGrafter"/>
</dbReference>
<keyword evidence="10 14" id="KW-1015">Disulfide bond</keyword>
<reference evidence="20" key="1">
    <citation type="submission" date="2020-06" db="EMBL/GenBank/DDBJ databases">
        <authorList>
            <person name="Ji K."/>
            <person name="Li J."/>
        </authorList>
    </citation>
    <scope>NUCLEOTIDE SEQUENCE</scope>
    <source>
        <strain evidence="20">JKM2019</strain>
        <tissue evidence="20">Whole body</tissue>
    </source>
</reference>
<dbReference type="Gene3D" id="4.10.400.10">
    <property type="entry name" value="Low-density Lipoprotein Receptor"/>
    <property type="match status" value="1"/>
</dbReference>
<comment type="subcellular location">
    <subcellularLocation>
        <location evidence="1">Cell membrane</location>
        <topology evidence="1">Multi-pass membrane protein</topology>
    </subcellularLocation>
</comment>
<dbReference type="GO" id="GO:0008528">
    <property type="term" value="F:G protein-coupled peptide receptor activity"/>
    <property type="evidence" value="ECO:0007669"/>
    <property type="project" value="TreeGrafter"/>
</dbReference>
<dbReference type="SMART" id="SM00369">
    <property type="entry name" value="LRR_TYP"/>
    <property type="match status" value="10"/>
</dbReference>
<feature type="transmembrane region" description="Helical" evidence="17">
    <location>
        <begin position="700"/>
        <end position="723"/>
    </location>
</feature>
<feature type="region of interest" description="Disordered" evidence="16">
    <location>
        <begin position="891"/>
        <end position="955"/>
    </location>
</feature>
<keyword evidence="9 17" id="KW-0472">Membrane</keyword>
<feature type="transmembrane region" description="Helical" evidence="17">
    <location>
        <begin position="450"/>
        <end position="472"/>
    </location>
</feature>
<keyword evidence="4" id="KW-0433">Leucine-rich repeat</keyword>
<evidence type="ECO:0000256" key="4">
    <source>
        <dbReference type="ARBA" id="ARBA00022614"/>
    </source>
</evidence>
<dbReference type="SUPFAM" id="SSF57424">
    <property type="entry name" value="LDL receptor-like module"/>
    <property type="match status" value="1"/>
</dbReference>
<keyword evidence="11 15" id="KW-0675">Receptor</keyword>
<dbReference type="InterPro" id="IPR032675">
    <property type="entry name" value="LRR_dom_sf"/>
</dbReference>
<dbReference type="PANTHER" id="PTHR24372">
    <property type="entry name" value="GLYCOPROTEIN HORMONE RECEPTOR"/>
    <property type="match status" value="1"/>
</dbReference>
<evidence type="ECO:0000256" key="7">
    <source>
        <dbReference type="ARBA" id="ARBA00022989"/>
    </source>
</evidence>
<evidence type="ECO:0000256" key="13">
    <source>
        <dbReference type="ARBA" id="ARBA00023224"/>
    </source>
</evidence>
<dbReference type="InterPro" id="IPR002172">
    <property type="entry name" value="LDrepeatLR_classA_rpt"/>
</dbReference>
<keyword evidence="3" id="KW-1003">Cell membrane</keyword>
<dbReference type="GO" id="GO:0005886">
    <property type="term" value="C:plasma membrane"/>
    <property type="evidence" value="ECO:0007669"/>
    <property type="project" value="UniProtKB-SubCell"/>
</dbReference>
<evidence type="ECO:0000256" key="16">
    <source>
        <dbReference type="SAM" id="MobiDB-lite"/>
    </source>
</evidence>
<dbReference type="InterPro" id="IPR036055">
    <property type="entry name" value="LDL_receptor-like_sf"/>
</dbReference>
<feature type="region of interest" description="Disordered" evidence="16">
    <location>
        <begin position="854"/>
        <end position="873"/>
    </location>
</feature>
<keyword evidence="6" id="KW-0677">Repeat</keyword>
<feature type="compositionally biased region" description="Basic and acidic residues" evidence="16">
    <location>
        <begin position="930"/>
        <end position="955"/>
    </location>
</feature>
<evidence type="ECO:0000256" key="8">
    <source>
        <dbReference type="ARBA" id="ARBA00023040"/>
    </source>
</evidence>
<organism evidence="20">
    <name type="scientific">Dermatophagoides farinae</name>
    <name type="common">American house dust mite</name>
    <dbReference type="NCBI Taxonomy" id="6954"/>
    <lineage>
        <taxon>Eukaryota</taxon>
        <taxon>Metazoa</taxon>
        <taxon>Ecdysozoa</taxon>
        <taxon>Arthropoda</taxon>
        <taxon>Chelicerata</taxon>
        <taxon>Arachnida</taxon>
        <taxon>Acari</taxon>
        <taxon>Acariformes</taxon>
        <taxon>Sarcoptiformes</taxon>
        <taxon>Astigmata</taxon>
        <taxon>Psoroptidia</taxon>
        <taxon>Analgoidea</taxon>
        <taxon>Pyroglyphidae</taxon>
        <taxon>Dermatophagoidinae</taxon>
        <taxon>Dermatophagoides</taxon>
    </lineage>
</organism>
<keyword evidence="8 15" id="KW-0297">G-protein coupled receptor</keyword>
<feature type="transmembrane region" description="Helical" evidence="17">
    <location>
        <begin position="619"/>
        <end position="641"/>
    </location>
</feature>
<keyword evidence="7 17" id="KW-1133">Transmembrane helix</keyword>
<sequence>MTILIWLMVILNMKLELILAYRDTEFDDDSNTFTSPSPSSSSSSTSTSMSMSSSSSDLFDHYQRKYHALKIPPCDPGYFECDSGDYCVKQQFNCDDNEDCPDGSDESNCTDKYDSSYYNKLFSKRPDEDREKLTINCSLTMIPAICTCSGMGIFCVNRNLHDVPRKDLPKKMNVLDLSGNQISIIKNTTFTRRLRHLKSLILTSNNIHTLQSDAFGNLTELTHLHLIGNQLEVIVDFVFHKNKKLRLLNLSYNPIRMIGLNAFNGLNGLIELDLRACQLIRLPARQFFPLNQLQILWLQQNRIWFINNDALVHLNNLDTLSLAHNQLSELNEAIFIDLIRLKSLSLAYNKLTFITENQLNQMTSLAKLDLSFNQIVTIQSHAFNNMLQLRSLALQGNRFQKLPQDIFNELKELTHIYFSDFRHCTYALNVRVCIPRGDGISSVQHLLDSVILRIAVWIVAMIALIGNCLVIIGRMMMHELNVVHSFFIKNLAMADLLMGIYLFIIAYYDIKFRNHYILYEEEWRMSWQCTFAGIISTISSESSVFILAIITIDRYLSVMHPFSIKRHSMSFAIGAMFMVWALSIILALLPLIAKRYFTNRFYGNNGVCLGLQLHDGTGIGYSTFLFCGVNSIVFLFIMHAYMKMSMAIMNSAIGLRTTQQHDRNIAKRCAFIVATDGICWLPIVLIKLAAISGIPINQDLYAWVAVFLLPVNSALNPVLYTLTTKLFKQHLNRFITHNFSSQNRHTPPMMDHSSGSSSFCSLNHNHINHIKENRDSDPSIHLNLKNNLATVDLHHYHHNNNQRYHHCQHHHCHHHHHHHHHNCHRTSTSSNNVTNNRSFPNRFNSKRSVMTILSDGSPAYTTGPSPTHTDQNIGGTMEIVRLEQLFENNKNDTSQTATDDNGSNVANNNHQQQQQQQKNKITVNPLSLEKQNETTEIESGRKKDVAKLSDDHSLL</sequence>
<comment type="caution">
    <text evidence="20">The sequence shown here is derived from an EMBL/GenBank/DDBJ whole genome shotgun (WGS) entry which is preliminary data.</text>
</comment>
<protein>
    <submittedName>
        <fullName evidence="20">Relaxin receptor 2-like isoform x1</fullName>
    </submittedName>
</protein>
<keyword evidence="5 15" id="KW-0812">Transmembrane</keyword>
<keyword evidence="12" id="KW-0325">Glycoprotein</keyword>
<dbReference type="Pfam" id="PF00001">
    <property type="entry name" value="7tm_1"/>
    <property type="match status" value="1"/>
</dbReference>
<dbReference type="PROSITE" id="PS51450">
    <property type="entry name" value="LRR"/>
    <property type="match status" value="2"/>
</dbReference>
<evidence type="ECO:0000256" key="3">
    <source>
        <dbReference type="ARBA" id="ARBA00022475"/>
    </source>
</evidence>
<feature type="signal peptide" evidence="18">
    <location>
        <begin position="1"/>
        <end position="20"/>
    </location>
</feature>
<evidence type="ECO:0000259" key="19">
    <source>
        <dbReference type="PROSITE" id="PS50262"/>
    </source>
</evidence>
<dbReference type="InterPro" id="IPR003591">
    <property type="entry name" value="Leu-rich_rpt_typical-subtyp"/>
</dbReference>
<dbReference type="SUPFAM" id="SSF52058">
    <property type="entry name" value="L domain-like"/>
    <property type="match status" value="1"/>
</dbReference>
<evidence type="ECO:0000256" key="10">
    <source>
        <dbReference type="ARBA" id="ARBA00023157"/>
    </source>
</evidence>
<feature type="region of interest" description="Disordered" evidence="16">
    <location>
        <begin position="816"/>
        <end position="846"/>
    </location>
</feature>
<evidence type="ECO:0000256" key="6">
    <source>
        <dbReference type="ARBA" id="ARBA00022737"/>
    </source>
</evidence>
<dbReference type="SUPFAM" id="SSF81321">
    <property type="entry name" value="Family A G protein-coupled receptor-like"/>
    <property type="match status" value="1"/>
</dbReference>
<feature type="transmembrane region" description="Helical" evidence="17">
    <location>
        <begin position="571"/>
        <end position="593"/>
    </location>
</feature>
<evidence type="ECO:0000256" key="12">
    <source>
        <dbReference type="ARBA" id="ARBA00023180"/>
    </source>
</evidence>
<dbReference type="PROSITE" id="PS00237">
    <property type="entry name" value="G_PROTEIN_RECEP_F1_1"/>
    <property type="match status" value="1"/>
</dbReference>
<feature type="chain" id="PRO_5039722848" evidence="18">
    <location>
        <begin position="21"/>
        <end position="955"/>
    </location>
</feature>
<evidence type="ECO:0000256" key="14">
    <source>
        <dbReference type="PROSITE-ProRule" id="PRU00124"/>
    </source>
</evidence>
<dbReference type="InterPro" id="IPR017452">
    <property type="entry name" value="GPCR_Rhodpsn_7TM"/>
</dbReference>
<dbReference type="SMART" id="SM00365">
    <property type="entry name" value="LRR_SD22"/>
    <property type="match status" value="7"/>
</dbReference>
<feature type="transmembrane region" description="Helical" evidence="17">
    <location>
        <begin position="492"/>
        <end position="510"/>
    </location>
</feature>
<comment type="similarity">
    <text evidence="2 15">Belongs to the G-protein coupled receptor 1 family.</text>
</comment>
<dbReference type="PROSITE" id="PS01209">
    <property type="entry name" value="LDLRA_1"/>
    <property type="match status" value="1"/>
</dbReference>
<feature type="compositionally biased region" description="Low complexity" evidence="16">
    <location>
        <begin position="35"/>
        <end position="49"/>
    </location>
</feature>
<dbReference type="CDD" id="cd00112">
    <property type="entry name" value="LDLa"/>
    <property type="match status" value="1"/>
</dbReference>
<dbReference type="PRINTS" id="PR01739">
    <property type="entry name" value="RELAXINR"/>
</dbReference>
<evidence type="ECO:0000256" key="9">
    <source>
        <dbReference type="ARBA" id="ARBA00023136"/>
    </source>
</evidence>
<evidence type="ECO:0000256" key="1">
    <source>
        <dbReference type="ARBA" id="ARBA00004651"/>
    </source>
</evidence>
<feature type="transmembrane region" description="Helical" evidence="17">
    <location>
        <begin position="669"/>
        <end position="694"/>
    </location>
</feature>
<feature type="compositionally biased region" description="Low complexity" evidence="16">
    <location>
        <begin position="825"/>
        <end position="838"/>
    </location>
</feature>
<feature type="disulfide bond" evidence="14">
    <location>
        <begin position="94"/>
        <end position="109"/>
    </location>
</feature>
<gene>
    <name evidence="20" type="ORF">HUG17_0215</name>
</gene>
<accession>A0A9D4SJY0</accession>
<proteinExistence type="inferred from homology"/>
<dbReference type="InterPro" id="IPR001611">
    <property type="entry name" value="Leu-rich_rpt"/>
</dbReference>
<name>A0A9D4SJY0_DERFA</name>
<dbReference type="Gene3D" id="3.80.10.10">
    <property type="entry name" value="Ribonuclease Inhibitor"/>
    <property type="match status" value="2"/>
</dbReference>
<evidence type="ECO:0000256" key="17">
    <source>
        <dbReference type="SAM" id="Phobius"/>
    </source>
</evidence>
<dbReference type="Proteomes" id="UP000828236">
    <property type="component" value="Unassembled WGS sequence"/>
</dbReference>
<feature type="transmembrane region" description="Helical" evidence="17">
    <location>
        <begin position="530"/>
        <end position="550"/>
    </location>
</feature>
<evidence type="ECO:0000313" key="20">
    <source>
        <dbReference type="EMBL" id="KAH7644677.1"/>
    </source>
</evidence>
<evidence type="ECO:0000256" key="15">
    <source>
        <dbReference type="RuleBase" id="RU000688"/>
    </source>
</evidence>
<dbReference type="PROSITE" id="PS50262">
    <property type="entry name" value="G_PROTEIN_RECEP_F1_2"/>
    <property type="match status" value="1"/>
</dbReference>
<dbReference type="GO" id="GO:0009755">
    <property type="term" value="P:hormone-mediated signaling pathway"/>
    <property type="evidence" value="ECO:0007669"/>
    <property type="project" value="TreeGrafter"/>
</dbReference>
<dbReference type="Pfam" id="PF00057">
    <property type="entry name" value="Ldl_recept_a"/>
    <property type="match status" value="1"/>
</dbReference>
<dbReference type="PRINTS" id="PR00237">
    <property type="entry name" value="GPCRRHODOPSN"/>
</dbReference>
<dbReference type="FunFam" id="3.80.10.10:FF:001164">
    <property type="entry name" value="GH01279p"/>
    <property type="match status" value="1"/>
</dbReference>
<dbReference type="Gene3D" id="1.20.1070.10">
    <property type="entry name" value="Rhodopsin 7-helix transmembrane proteins"/>
    <property type="match status" value="1"/>
</dbReference>
<dbReference type="AlphaFoldDB" id="A0A9D4SJY0"/>
<dbReference type="InterPro" id="IPR023415">
    <property type="entry name" value="LDLR_class-A_CS"/>
</dbReference>
<dbReference type="InterPro" id="IPR000276">
    <property type="entry name" value="GPCR_Rhodpsn"/>
</dbReference>
<dbReference type="PANTHER" id="PTHR24372:SF80">
    <property type="entry name" value="FI21465P1-RELATED"/>
    <property type="match status" value="1"/>
</dbReference>
<dbReference type="SMART" id="SM00192">
    <property type="entry name" value="LDLa"/>
    <property type="match status" value="1"/>
</dbReference>
<dbReference type="Pfam" id="PF13855">
    <property type="entry name" value="LRR_8"/>
    <property type="match status" value="2"/>
</dbReference>
<evidence type="ECO:0000256" key="18">
    <source>
        <dbReference type="SAM" id="SignalP"/>
    </source>
</evidence>
<dbReference type="EMBL" id="SDOV01000001">
    <property type="protein sequence ID" value="KAH7644677.1"/>
    <property type="molecule type" value="Genomic_DNA"/>
</dbReference>
<keyword evidence="13 15" id="KW-0807">Transducer</keyword>
<evidence type="ECO:0000256" key="5">
    <source>
        <dbReference type="ARBA" id="ARBA00022692"/>
    </source>
</evidence>
<feature type="domain" description="G-protein coupled receptors family 1 profile" evidence="19">
    <location>
        <begin position="466"/>
        <end position="720"/>
    </location>
</feature>
<keyword evidence="18" id="KW-0732">Signal</keyword>
<evidence type="ECO:0000256" key="2">
    <source>
        <dbReference type="ARBA" id="ARBA00010663"/>
    </source>
</evidence>
<comment type="caution">
    <text evidence="14">Lacks conserved residue(s) required for the propagation of feature annotation.</text>
</comment>
<dbReference type="InterPro" id="IPR008112">
    <property type="entry name" value="Relaxin_rcpt"/>
</dbReference>
<dbReference type="PROSITE" id="PS50068">
    <property type="entry name" value="LDLRA_2"/>
    <property type="match status" value="1"/>
</dbReference>
<evidence type="ECO:0000256" key="11">
    <source>
        <dbReference type="ARBA" id="ARBA00023170"/>
    </source>
</evidence>